<feature type="domain" description="Carbohydrate-binding module family 96" evidence="6">
    <location>
        <begin position="218"/>
        <end position="391"/>
    </location>
</feature>
<comment type="subcellular location">
    <subcellularLocation>
        <location evidence="1">Secreted</location>
    </subcellularLocation>
</comment>
<keyword evidence="3" id="KW-0732">Signal</keyword>
<evidence type="ECO:0000256" key="3">
    <source>
        <dbReference type="ARBA" id="ARBA00022729"/>
    </source>
</evidence>
<feature type="transmembrane region" description="Helical" evidence="5">
    <location>
        <begin position="44"/>
        <end position="65"/>
    </location>
</feature>
<dbReference type="EMBL" id="JALLAZ020001678">
    <property type="protein sequence ID" value="KAL3768443.1"/>
    <property type="molecule type" value="Genomic_DNA"/>
</dbReference>
<evidence type="ECO:0000313" key="8">
    <source>
        <dbReference type="Proteomes" id="UP001530315"/>
    </source>
</evidence>
<dbReference type="NCBIfam" id="NF033679">
    <property type="entry name" value="DNRLRE_dom"/>
    <property type="match status" value="1"/>
</dbReference>
<dbReference type="Proteomes" id="UP001530315">
    <property type="component" value="Unassembled WGS sequence"/>
</dbReference>
<evidence type="ECO:0000256" key="5">
    <source>
        <dbReference type="SAM" id="Phobius"/>
    </source>
</evidence>
<evidence type="ECO:0000256" key="1">
    <source>
        <dbReference type="ARBA" id="ARBA00004613"/>
    </source>
</evidence>
<dbReference type="InterPro" id="IPR055372">
    <property type="entry name" value="CBM96"/>
</dbReference>
<dbReference type="GO" id="GO:0005576">
    <property type="term" value="C:extracellular region"/>
    <property type="evidence" value="ECO:0007669"/>
    <property type="project" value="UniProtKB-SubCell"/>
</dbReference>
<comment type="caution">
    <text evidence="7">The sequence shown here is derived from an EMBL/GenBank/DDBJ whole genome shotgun (WGS) entry which is preliminary data.</text>
</comment>
<evidence type="ECO:0000256" key="4">
    <source>
        <dbReference type="SAM" id="MobiDB-lite"/>
    </source>
</evidence>
<name>A0ABD3MZK3_9STRA</name>
<evidence type="ECO:0000313" key="7">
    <source>
        <dbReference type="EMBL" id="KAL3768443.1"/>
    </source>
</evidence>
<keyword evidence="5" id="KW-0472">Membrane</keyword>
<keyword evidence="5" id="KW-0812">Transmembrane</keyword>
<organism evidence="7 8">
    <name type="scientific">Stephanodiscus triporus</name>
    <dbReference type="NCBI Taxonomy" id="2934178"/>
    <lineage>
        <taxon>Eukaryota</taxon>
        <taxon>Sar</taxon>
        <taxon>Stramenopiles</taxon>
        <taxon>Ochrophyta</taxon>
        <taxon>Bacillariophyta</taxon>
        <taxon>Coscinodiscophyceae</taxon>
        <taxon>Thalassiosirophycidae</taxon>
        <taxon>Stephanodiscales</taxon>
        <taxon>Stephanodiscaceae</taxon>
        <taxon>Stephanodiscus</taxon>
    </lineage>
</organism>
<evidence type="ECO:0000259" key="6">
    <source>
        <dbReference type="Pfam" id="PF24517"/>
    </source>
</evidence>
<protein>
    <recommendedName>
        <fullName evidence="6">Carbohydrate-binding module family 96 domain-containing protein</fullName>
    </recommendedName>
</protein>
<dbReference type="AlphaFoldDB" id="A0ABD3MZK3"/>
<feature type="region of interest" description="Disordered" evidence="4">
    <location>
        <begin position="95"/>
        <end position="114"/>
    </location>
</feature>
<keyword evidence="2" id="KW-0964">Secreted</keyword>
<keyword evidence="8" id="KW-1185">Reference proteome</keyword>
<dbReference type="Pfam" id="PF24517">
    <property type="entry name" value="CBM96"/>
    <property type="match status" value="1"/>
</dbReference>
<keyword evidence="5" id="KW-1133">Transmembrane helix</keyword>
<proteinExistence type="predicted"/>
<reference evidence="7 8" key="1">
    <citation type="submission" date="2024-10" db="EMBL/GenBank/DDBJ databases">
        <title>Updated reference genomes for cyclostephanoid diatoms.</title>
        <authorList>
            <person name="Roberts W.R."/>
            <person name="Alverson A.J."/>
        </authorList>
    </citation>
    <scope>NUCLEOTIDE SEQUENCE [LARGE SCALE GENOMIC DNA]</scope>
    <source>
        <strain evidence="7 8">AJA276-08</strain>
    </source>
</reference>
<evidence type="ECO:0000256" key="2">
    <source>
        <dbReference type="ARBA" id="ARBA00022525"/>
    </source>
</evidence>
<sequence>MVYRWDDLRSNHLVVDWGENVSARNTRRPRAVYGPPMEQRLSNIIVVVSTLVAIGIAALLSMTLMKSPIPEPEGSASEAQRIPSIASMIAQNRTSMPSPSIFSSPSAAPSASEQPSAYVSPSIINSKVPSNVPTEPPEPVLCVDEPGFFQNHLGENVSCDWFATFGTYKWICTETEVGKACLLSCREYNNCYVTTDSPTQQPTATPTASPTPALPKSITLNCTGDAAVSEGLPDANLGSSSLLKINAVPRPSIASRIAGIGSRGAFHVLLRFDLSKHDSERPIESAVLRLKVAKGCSSGGYIQRTANQNWDEMTITWNDAPDGDGIEIGRLGDVKSGLWYSFNVTSALVEHVRLGEIWKETLSVRLFPVGVDECLYESKESSDGGGPELHIEYYDA</sequence>
<accession>A0ABD3MZK3</accession>
<gene>
    <name evidence="7" type="ORF">ACHAW5_005856</name>
</gene>